<evidence type="ECO:0000256" key="4">
    <source>
        <dbReference type="ARBA" id="ARBA00023163"/>
    </source>
</evidence>
<dbReference type="SUPFAM" id="SSF52540">
    <property type="entry name" value="P-loop containing nucleoside triphosphate hydrolases"/>
    <property type="match status" value="1"/>
</dbReference>
<evidence type="ECO:0000313" key="6">
    <source>
        <dbReference type="EMBL" id="MCF3948700.1"/>
    </source>
</evidence>
<organism evidence="6 7">
    <name type="scientific">Acidiphilium iwatense</name>
    <dbReference type="NCBI Taxonomy" id="768198"/>
    <lineage>
        <taxon>Bacteria</taxon>
        <taxon>Pseudomonadati</taxon>
        <taxon>Pseudomonadota</taxon>
        <taxon>Alphaproteobacteria</taxon>
        <taxon>Acetobacterales</taxon>
        <taxon>Acidocellaceae</taxon>
        <taxon>Acidiphilium</taxon>
    </lineage>
</organism>
<evidence type="ECO:0000256" key="3">
    <source>
        <dbReference type="ARBA" id="ARBA00023015"/>
    </source>
</evidence>
<keyword evidence="1" id="KW-0547">Nucleotide-binding</keyword>
<dbReference type="PROSITE" id="PS50045">
    <property type="entry name" value="SIGMA54_INTERACT_4"/>
    <property type="match status" value="1"/>
</dbReference>
<comment type="caution">
    <text evidence="6">The sequence shown here is derived from an EMBL/GenBank/DDBJ whole genome shotgun (WGS) entry which is preliminary data.</text>
</comment>
<protein>
    <recommendedName>
        <fullName evidence="5">Sigma-54 factor interaction domain-containing protein</fullName>
    </recommendedName>
</protein>
<reference evidence="6 7" key="1">
    <citation type="submission" date="2022-01" db="EMBL/GenBank/DDBJ databases">
        <authorList>
            <person name="Won M."/>
            <person name="Kim S.-J."/>
            <person name="Kwon S.-W."/>
        </authorList>
    </citation>
    <scope>NUCLEOTIDE SEQUENCE [LARGE SCALE GENOMIC DNA]</scope>
    <source>
        <strain evidence="6 7">KCTC 23505</strain>
    </source>
</reference>
<dbReference type="Pfam" id="PF25601">
    <property type="entry name" value="AAA_lid_14"/>
    <property type="match status" value="1"/>
</dbReference>
<accession>A0ABS9E3W0</accession>
<evidence type="ECO:0000313" key="7">
    <source>
        <dbReference type="Proteomes" id="UP001521209"/>
    </source>
</evidence>
<dbReference type="PROSITE" id="PS00688">
    <property type="entry name" value="SIGMA54_INTERACT_3"/>
    <property type="match status" value="1"/>
</dbReference>
<dbReference type="Gene3D" id="1.10.8.60">
    <property type="match status" value="1"/>
</dbReference>
<proteinExistence type="predicted"/>
<dbReference type="PANTHER" id="PTHR32071:SF77">
    <property type="entry name" value="TRANSCRIPTIONAL REGULATORY PROTEIN"/>
    <property type="match status" value="1"/>
</dbReference>
<evidence type="ECO:0000259" key="5">
    <source>
        <dbReference type="PROSITE" id="PS50045"/>
    </source>
</evidence>
<dbReference type="Proteomes" id="UP001521209">
    <property type="component" value="Unassembled WGS sequence"/>
</dbReference>
<dbReference type="InterPro" id="IPR027417">
    <property type="entry name" value="P-loop_NTPase"/>
</dbReference>
<keyword evidence="3" id="KW-0805">Transcription regulation</keyword>
<dbReference type="EMBL" id="JAKGBZ010000071">
    <property type="protein sequence ID" value="MCF3948700.1"/>
    <property type="molecule type" value="Genomic_DNA"/>
</dbReference>
<gene>
    <name evidence="6" type="ORF">L2A60_18755</name>
</gene>
<evidence type="ECO:0000256" key="2">
    <source>
        <dbReference type="ARBA" id="ARBA00022840"/>
    </source>
</evidence>
<keyword evidence="2" id="KW-0067">ATP-binding</keyword>
<name>A0ABS9E3W0_9PROT</name>
<evidence type="ECO:0000256" key="1">
    <source>
        <dbReference type="ARBA" id="ARBA00022741"/>
    </source>
</evidence>
<keyword evidence="4" id="KW-0804">Transcription</keyword>
<dbReference type="InterPro" id="IPR025944">
    <property type="entry name" value="Sigma_54_int_dom_CS"/>
</dbReference>
<keyword evidence="7" id="KW-1185">Reference proteome</keyword>
<dbReference type="InterPro" id="IPR002078">
    <property type="entry name" value="Sigma_54_int"/>
</dbReference>
<dbReference type="PANTHER" id="PTHR32071">
    <property type="entry name" value="TRANSCRIPTIONAL REGULATORY PROTEIN"/>
    <property type="match status" value="1"/>
</dbReference>
<sequence length="122" mass="13240">GVALTMPPLRARADRAALIEQLCREESNDAAITIDQDAWAILLAHDWPGNIRELRNALRTAIAFAEDGRIGPAHLPHVIARGPTVFAKSRDRNALCGKIGTDNLTVECRLEDRRAVGPADPA</sequence>
<dbReference type="InterPro" id="IPR058031">
    <property type="entry name" value="AAA_lid_NorR"/>
</dbReference>
<feature type="domain" description="Sigma-54 factor interaction" evidence="5">
    <location>
        <begin position="1"/>
        <end position="63"/>
    </location>
</feature>
<feature type="non-terminal residue" evidence="6">
    <location>
        <position position="1"/>
    </location>
</feature>